<dbReference type="PANTHER" id="PTHR33499">
    <property type="entry name" value="OS12G0282400 PROTEIN-RELATED"/>
    <property type="match status" value="1"/>
</dbReference>
<organism evidence="2 3">
    <name type="scientific">Aristolochia fimbriata</name>
    <name type="common">White veined hardy Dutchman's pipe vine</name>
    <dbReference type="NCBI Taxonomy" id="158543"/>
    <lineage>
        <taxon>Eukaryota</taxon>
        <taxon>Viridiplantae</taxon>
        <taxon>Streptophyta</taxon>
        <taxon>Embryophyta</taxon>
        <taxon>Tracheophyta</taxon>
        <taxon>Spermatophyta</taxon>
        <taxon>Magnoliopsida</taxon>
        <taxon>Magnoliidae</taxon>
        <taxon>Piperales</taxon>
        <taxon>Aristolochiaceae</taxon>
        <taxon>Aristolochia</taxon>
    </lineage>
</organism>
<evidence type="ECO:0000256" key="1">
    <source>
        <dbReference type="SAM" id="MobiDB-lite"/>
    </source>
</evidence>
<evidence type="ECO:0000313" key="2">
    <source>
        <dbReference type="EMBL" id="KAG9449868.1"/>
    </source>
</evidence>
<keyword evidence="3" id="KW-1185">Reference proteome</keyword>
<feature type="region of interest" description="Disordered" evidence="1">
    <location>
        <begin position="40"/>
        <end position="79"/>
    </location>
</feature>
<reference evidence="2 3" key="1">
    <citation type="submission" date="2021-07" db="EMBL/GenBank/DDBJ databases">
        <title>The Aristolochia fimbriata genome: insights into angiosperm evolution, floral development and chemical biosynthesis.</title>
        <authorList>
            <person name="Jiao Y."/>
        </authorList>
    </citation>
    <scope>NUCLEOTIDE SEQUENCE [LARGE SCALE GENOMIC DNA]</scope>
    <source>
        <strain evidence="2">IBCAS-2021</strain>
        <tissue evidence="2">Leaf</tissue>
    </source>
</reference>
<name>A0AAV7ERH6_ARIFI</name>
<evidence type="ECO:0000313" key="3">
    <source>
        <dbReference type="Proteomes" id="UP000825729"/>
    </source>
</evidence>
<proteinExistence type="predicted"/>
<dbReference type="EMBL" id="JAINDJ010000004">
    <property type="protein sequence ID" value="KAG9449868.1"/>
    <property type="molecule type" value="Genomic_DNA"/>
</dbReference>
<gene>
    <name evidence="2" type="ORF">H6P81_009833</name>
</gene>
<dbReference type="PANTHER" id="PTHR33499:SF11">
    <property type="entry name" value="NO APICAL MERISTEM-ASSOCIATED C-TERMINAL DOMAIN-CONTAINING PROTEIN"/>
    <property type="match status" value="1"/>
</dbReference>
<comment type="caution">
    <text evidence="2">The sequence shown here is derived from an EMBL/GenBank/DDBJ whole genome shotgun (WGS) entry which is preliminary data.</text>
</comment>
<protein>
    <recommendedName>
        <fullName evidence="4">Transposase, Ptta/En/Spm, plant</fullName>
    </recommendedName>
</protein>
<evidence type="ECO:0008006" key="4">
    <source>
        <dbReference type="Google" id="ProtNLM"/>
    </source>
</evidence>
<sequence length="424" mass="48597">MFRHEFSKCGNLHFVVCFAGVEAAFERLVVFHNDQQATTRGASAGSIPAANSSTQDSIGERSIRGEHSSGEQTTNRRKNALLVTSSTLVQHCINFGMDKSWMENWRSRLSNNEYKEGIKSFMQKAQAVVGLDNKSFSVFSEIVETNASTRRRGRGPSKGTKVEEIYKLLGGKMPTNIGKNRRDEGVYSHYLTHHVGNAVRSHLKLQVRKFKDLKDEDFTDADAFIQDKFDIDLAKQEHIDCIRGTMMDLYRKYRSQLYFWYKKHGSFPQGKLTPYPRVSLEDWEYLCEHVFIDEVFKNQSKKKEVNITKKKVWHTTGQMSFQRIFAATKETSRINQFKLTHYYDKKGWCAGAKEKYDEMFNAKERPSQSGEVDEERIVADVLGYRSGYIKGQGTAQQHIPRGPRGISSSQQVEAMVTGIREECV</sequence>
<dbReference type="Proteomes" id="UP000825729">
    <property type="component" value="Unassembled WGS sequence"/>
</dbReference>
<accession>A0AAV7ERH6</accession>
<dbReference type="AlphaFoldDB" id="A0AAV7ERH6"/>
<feature type="compositionally biased region" description="Basic and acidic residues" evidence="1">
    <location>
        <begin position="58"/>
        <end position="69"/>
    </location>
</feature>